<dbReference type="AlphaFoldDB" id="A0A1Y2EWH6"/>
<dbReference type="GO" id="GO:0005576">
    <property type="term" value="C:extracellular region"/>
    <property type="evidence" value="ECO:0007669"/>
    <property type="project" value="InterPro"/>
</dbReference>
<comment type="caution">
    <text evidence="5">The sequence shown here is derived from an EMBL/GenBank/DDBJ whole genome shotgun (WGS) entry which is preliminary data.</text>
</comment>
<name>A0A1Y2EWH6_9FUNG</name>
<evidence type="ECO:0000313" key="5">
    <source>
        <dbReference type="EMBL" id="ORY75910.1"/>
    </source>
</evidence>
<feature type="domain" description="Endonuclease/exonuclease/phosphatase" evidence="4">
    <location>
        <begin position="53"/>
        <end position="263"/>
    </location>
</feature>
<organism evidence="5 6">
    <name type="scientific">Neocallimastix californiae</name>
    <dbReference type="NCBI Taxonomy" id="1754190"/>
    <lineage>
        <taxon>Eukaryota</taxon>
        <taxon>Fungi</taxon>
        <taxon>Fungi incertae sedis</taxon>
        <taxon>Chytridiomycota</taxon>
        <taxon>Chytridiomycota incertae sedis</taxon>
        <taxon>Neocallimastigomycetes</taxon>
        <taxon>Neocallimastigales</taxon>
        <taxon>Neocallimastigaceae</taxon>
        <taxon>Neocallimastix</taxon>
    </lineage>
</organism>
<dbReference type="GO" id="GO:0005737">
    <property type="term" value="C:cytoplasm"/>
    <property type="evidence" value="ECO:0007669"/>
    <property type="project" value="TreeGrafter"/>
</dbReference>
<keyword evidence="3" id="KW-0378">Hydrolase</keyword>
<dbReference type="SUPFAM" id="SSF56219">
    <property type="entry name" value="DNase I-like"/>
    <property type="match status" value="1"/>
</dbReference>
<proteinExistence type="inferred from homology"/>
<dbReference type="PANTHER" id="PTHR16320:SF1">
    <property type="entry name" value="SPHINGOMYELINASE DDB_G0288017"/>
    <property type="match status" value="1"/>
</dbReference>
<evidence type="ECO:0000256" key="3">
    <source>
        <dbReference type="ARBA" id="ARBA00022801"/>
    </source>
</evidence>
<dbReference type="InterPro" id="IPR036691">
    <property type="entry name" value="Endo/exonu/phosph_ase_sf"/>
</dbReference>
<dbReference type="STRING" id="1754190.A0A1Y2EWH6"/>
<feature type="non-terminal residue" evidence="5">
    <location>
        <position position="392"/>
    </location>
</feature>
<dbReference type="EC" id="3.1.4.12" evidence="2"/>
<gene>
    <name evidence="5" type="ORF">LY90DRAFT_665786</name>
</gene>
<dbReference type="GO" id="GO:0004767">
    <property type="term" value="F:sphingomyelin phosphodiesterase activity"/>
    <property type="evidence" value="ECO:0007669"/>
    <property type="project" value="UniProtKB-EC"/>
</dbReference>
<reference evidence="5 6" key="1">
    <citation type="submission" date="2016-08" db="EMBL/GenBank/DDBJ databases">
        <title>A Parts List for Fungal Cellulosomes Revealed by Comparative Genomics.</title>
        <authorList>
            <consortium name="DOE Joint Genome Institute"/>
            <person name="Haitjema C.H."/>
            <person name="Gilmore S.P."/>
            <person name="Henske J.K."/>
            <person name="Solomon K.V."/>
            <person name="De Groot R."/>
            <person name="Kuo A."/>
            <person name="Mondo S.J."/>
            <person name="Salamov A.A."/>
            <person name="Labutti K."/>
            <person name="Zhao Z."/>
            <person name="Chiniquy J."/>
            <person name="Barry K."/>
            <person name="Brewer H.M."/>
            <person name="Purvine S.O."/>
            <person name="Wright A.T."/>
            <person name="Boxma B."/>
            <person name="Van Alen T."/>
            <person name="Hackstein J.H."/>
            <person name="Baker S.E."/>
            <person name="Grigoriev I.V."/>
            <person name="O'Malley M.A."/>
        </authorList>
    </citation>
    <scope>NUCLEOTIDE SEQUENCE [LARGE SCALE GENOMIC DNA]</scope>
    <source>
        <strain evidence="5 6">G1</strain>
    </source>
</reference>
<dbReference type="PANTHER" id="PTHR16320">
    <property type="entry name" value="SPHINGOMYELINASE FAMILY MEMBER"/>
    <property type="match status" value="1"/>
</dbReference>
<evidence type="ECO:0000313" key="6">
    <source>
        <dbReference type="Proteomes" id="UP000193920"/>
    </source>
</evidence>
<sequence>MSSDNNTVNNDDNIKYIRILTYNAFIRPPFVSTLDRDYRDERIKLIGENVFNDYDIIAFQEMFSYLSDRVEHVIEVAKEYGLCYYWKGRKNTLFDLKSDGGLLILSRYPIVEHDIHQLIRGIHGDYFSNKSVMYAKIEVLPNKYIHFFTTHVQASYSDYPHVDQSKSVRIRLTQLTEVRNFILEKTVNTDISEPIMLLGDLNVNSRVYEKESNISSKEYKIMIDVLKGKRSFHHPSVGCFEFGCGWTLDKCRIKRIKCYPDENDDHNDFFEVHDIVKYFMKCHPNTLCNIFSKSYYKNNDIPNVKKSLDYVFFFRKIQKSNESSSDQQLAPESNMIPKSMSQLIINKKHLLKKKSTRSLSALNDKYIPKERHIKDKSSDNSISLNSNDDNIL</sequence>
<evidence type="ECO:0000259" key="4">
    <source>
        <dbReference type="Pfam" id="PF03372"/>
    </source>
</evidence>
<dbReference type="EMBL" id="MCOG01000024">
    <property type="protein sequence ID" value="ORY75910.1"/>
    <property type="molecule type" value="Genomic_DNA"/>
</dbReference>
<dbReference type="Gene3D" id="3.60.10.10">
    <property type="entry name" value="Endonuclease/exonuclease/phosphatase"/>
    <property type="match status" value="1"/>
</dbReference>
<dbReference type="InterPro" id="IPR005135">
    <property type="entry name" value="Endo/exonuclease/phosphatase"/>
</dbReference>
<evidence type="ECO:0000256" key="2">
    <source>
        <dbReference type="ARBA" id="ARBA00012369"/>
    </source>
</evidence>
<protein>
    <recommendedName>
        <fullName evidence="2">sphingomyelin phosphodiesterase</fullName>
        <ecNumber evidence="2">3.1.4.12</ecNumber>
    </recommendedName>
</protein>
<dbReference type="OrthoDB" id="40902at2759"/>
<comment type="similarity">
    <text evidence="1">Belongs to the neutral sphingomyelinase family.</text>
</comment>
<dbReference type="Pfam" id="PF03372">
    <property type="entry name" value="Exo_endo_phos"/>
    <property type="match status" value="1"/>
</dbReference>
<keyword evidence="6" id="KW-1185">Reference proteome</keyword>
<dbReference type="InterPro" id="IPR017766">
    <property type="entry name" value="Sphingomyelinase/PLipase_C"/>
</dbReference>
<dbReference type="CDD" id="cd09078">
    <property type="entry name" value="nSMase"/>
    <property type="match status" value="1"/>
</dbReference>
<accession>A0A1Y2EWH6</accession>
<evidence type="ECO:0000256" key="1">
    <source>
        <dbReference type="ARBA" id="ARBA00006335"/>
    </source>
</evidence>
<dbReference type="Proteomes" id="UP000193920">
    <property type="component" value="Unassembled WGS sequence"/>
</dbReference>
<dbReference type="InterPro" id="IPR038772">
    <property type="entry name" value="Sph/SMPD2-like"/>
</dbReference>